<organism evidence="1 2">
    <name type="scientific">Candidatus Erwinia dacicola</name>
    <dbReference type="NCBI Taxonomy" id="252393"/>
    <lineage>
        <taxon>Bacteria</taxon>
        <taxon>Pseudomonadati</taxon>
        <taxon>Pseudomonadota</taxon>
        <taxon>Gammaproteobacteria</taxon>
        <taxon>Enterobacterales</taxon>
        <taxon>Erwiniaceae</taxon>
        <taxon>Erwinia</taxon>
    </lineage>
</organism>
<accession>A0A328TQU7</accession>
<keyword evidence="2" id="KW-1185">Reference proteome</keyword>
<dbReference type="EMBL" id="LJAM02000166">
    <property type="protein sequence ID" value="RAP71295.1"/>
    <property type="molecule type" value="Genomic_DNA"/>
</dbReference>
<dbReference type="Proteomes" id="UP000244334">
    <property type="component" value="Unassembled WGS sequence"/>
</dbReference>
<dbReference type="AlphaFoldDB" id="A0A328TQU7"/>
<reference evidence="1" key="1">
    <citation type="submission" date="2018-04" db="EMBL/GenBank/DDBJ databases">
        <title>Genomes of the Obligate Erwinia dacicola and Facultative Enterobacter sp. OLF Endosymbionts of the Olive Fruit fly, Bactrocera oleae.</title>
        <authorList>
            <person name="Estes A.M."/>
            <person name="Hearn D.J."/>
            <person name="Agarwal S."/>
            <person name="Pierson E.A."/>
            <person name="Dunning-Hotopp J.C."/>
        </authorList>
    </citation>
    <scope>NUCLEOTIDE SEQUENCE [LARGE SCALE GENOMIC DNA]</scope>
    <source>
        <strain evidence="1">Oroville</strain>
    </source>
</reference>
<protein>
    <submittedName>
        <fullName evidence="1">Uncharacterized protein</fullName>
    </submittedName>
</protein>
<proteinExistence type="predicted"/>
<name>A0A328TQU7_9GAMM</name>
<gene>
    <name evidence="1" type="ORF">ACZ87_01894</name>
</gene>
<evidence type="ECO:0000313" key="2">
    <source>
        <dbReference type="Proteomes" id="UP000244334"/>
    </source>
</evidence>
<evidence type="ECO:0000313" key="1">
    <source>
        <dbReference type="EMBL" id="RAP71295.1"/>
    </source>
</evidence>
<sequence>MKDGSALLPDNAFNGIDFSLPFYLRDHRWYFGTHNPVSLSIKEI</sequence>
<comment type="caution">
    <text evidence="1">The sequence shown here is derived from an EMBL/GenBank/DDBJ whole genome shotgun (WGS) entry which is preliminary data.</text>
</comment>